<evidence type="ECO:0000313" key="2">
    <source>
        <dbReference type="EMBL" id="MDX3703528.1"/>
    </source>
</evidence>
<feature type="region of interest" description="Disordered" evidence="1">
    <location>
        <begin position="23"/>
        <end position="46"/>
    </location>
</feature>
<evidence type="ECO:0000313" key="3">
    <source>
        <dbReference type="Proteomes" id="UP001271274"/>
    </source>
</evidence>
<dbReference type="RefSeq" id="WP_159015120.1">
    <property type="nucleotide sequence ID" value="NZ_JARAUS010000108.1"/>
</dbReference>
<dbReference type="Proteomes" id="UP001271274">
    <property type="component" value="Unassembled WGS sequence"/>
</dbReference>
<reference evidence="2 3" key="1">
    <citation type="journal article" date="2023" name="Microb. Genom.">
        <title>Mesoterricola silvestris gen. nov., sp. nov., Mesoterricola sediminis sp. nov., Geothrix oryzae sp. nov., Geothrix edaphica sp. nov., Geothrix rubra sp. nov., and Geothrix limicola sp. nov., six novel members of Acidobacteriota isolated from soils.</title>
        <authorList>
            <person name="Weisberg A.J."/>
            <person name="Pearce E."/>
            <person name="Kramer C.G."/>
            <person name="Chang J.H."/>
            <person name="Clarke C.R."/>
        </authorList>
    </citation>
    <scope>NUCLEOTIDE SEQUENCE [LARGE SCALE GENOMIC DNA]</scope>
    <source>
        <strain evidence="2 3">ID09-01A</strain>
    </source>
</reference>
<proteinExistence type="predicted"/>
<evidence type="ECO:0000256" key="1">
    <source>
        <dbReference type="SAM" id="MobiDB-lite"/>
    </source>
</evidence>
<dbReference type="EMBL" id="JARAYU010000011">
    <property type="protein sequence ID" value="MDX3703528.1"/>
    <property type="molecule type" value="Genomic_DNA"/>
</dbReference>
<accession>A0ABU4NN87</accession>
<keyword evidence="3" id="KW-1185">Reference proteome</keyword>
<organism evidence="2 3">
    <name type="scientific">Streptomyces europaeiscabiei</name>
    <dbReference type="NCBI Taxonomy" id="146819"/>
    <lineage>
        <taxon>Bacteria</taxon>
        <taxon>Bacillati</taxon>
        <taxon>Actinomycetota</taxon>
        <taxon>Actinomycetes</taxon>
        <taxon>Kitasatosporales</taxon>
        <taxon>Streptomycetaceae</taxon>
        <taxon>Streptomyces</taxon>
    </lineage>
</organism>
<evidence type="ECO:0008006" key="4">
    <source>
        <dbReference type="Google" id="ProtNLM"/>
    </source>
</evidence>
<protein>
    <recommendedName>
        <fullName evidence="4">Secreted protein</fullName>
    </recommendedName>
</protein>
<name>A0ABU4NN87_9ACTN</name>
<sequence length="110" mass="11830">MHLVSRALAWFRAVLFGLHVTSAHRPPPPDLYIGTSTEAAPSPPARCPSPEMWAPFLASARRRRTSPPRPRAGLPAITADDISSTLVGAYLLPPVVHQRIGQAAQFAEAS</sequence>
<gene>
    <name evidence="2" type="ORF">PV662_27945</name>
</gene>
<comment type="caution">
    <text evidence="2">The sequence shown here is derived from an EMBL/GenBank/DDBJ whole genome shotgun (WGS) entry which is preliminary data.</text>
</comment>